<dbReference type="PANTHER" id="PTHR11559">
    <property type="entry name" value="CARBOXYLESTERASE"/>
    <property type="match status" value="1"/>
</dbReference>
<evidence type="ECO:0000256" key="1">
    <source>
        <dbReference type="ARBA" id="ARBA00005964"/>
    </source>
</evidence>
<dbReference type="InterPro" id="IPR029058">
    <property type="entry name" value="AB_hydrolase_fold"/>
</dbReference>
<reference evidence="5 6" key="1">
    <citation type="journal article" date="2014" name="BMC Genomics">
        <title>Genome and secretome analysis of the hemibiotrophic fungal pathogen, Moniliophthora roreri, which causes frosty pod rot disease of cacao: mechanisms of the biotrophic and necrotrophic phases.</title>
        <authorList>
            <person name="Meinhardt L.W."/>
            <person name="Costa G.G.L."/>
            <person name="Thomazella D.P.T."/>
            <person name="Teixeira P.J.P.L."/>
            <person name="Carazzolle M.F."/>
            <person name="Schuster S.C."/>
            <person name="Carlson J.E."/>
            <person name="Guiltinan M.J."/>
            <person name="Mieczkowski P."/>
            <person name="Farmer A."/>
            <person name="Ramaraj T."/>
            <person name="Crozier J."/>
            <person name="Davis R.E."/>
            <person name="Shao J."/>
            <person name="Melnick R.L."/>
            <person name="Pereira G.A.G."/>
            <person name="Bailey B.A."/>
        </authorList>
    </citation>
    <scope>NUCLEOTIDE SEQUENCE [LARGE SCALE GENOMIC DNA]</scope>
    <source>
        <strain evidence="5 6">MCA 2997</strain>
    </source>
</reference>
<evidence type="ECO:0000256" key="2">
    <source>
        <dbReference type="ARBA" id="ARBA00022801"/>
    </source>
</evidence>
<evidence type="ECO:0000259" key="4">
    <source>
        <dbReference type="Pfam" id="PF00135"/>
    </source>
</evidence>
<dbReference type="PROSITE" id="PS00941">
    <property type="entry name" value="CARBOXYLESTERASE_B_2"/>
    <property type="match status" value="1"/>
</dbReference>
<dbReference type="Pfam" id="PF00135">
    <property type="entry name" value="COesterase"/>
    <property type="match status" value="1"/>
</dbReference>
<proteinExistence type="inferred from homology"/>
<comment type="caution">
    <text evidence="5">The sequence shown here is derived from an EMBL/GenBank/DDBJ whole genome shotgun (WGS) entry which is preliminary data.</text>
</comment>
<feature type="chain" id="PRO_5005148292" description="Carboxylic ester hydrolase" evidence="3">
    <location>
        <begin position="20"/>
        <end position="550"/>
    </location>
</feature>
<dbReference type="ESTHER" id="monro-v2xhf3">
    <property type="family name" value="Fungal_carboxylesterase_lipase"/>
</dbReference>
<keyword evidence="2 3" id="KW-0378">Hydrolase</keyword>
<dbReference type="HOGENOM" id="CLU_006586_10_6_1"/>
<evidence type="ECO:0000313" key="6">
    <source>
        <dbReference type="Proteomes" id="UP000017559"/>
    </source>
</evidence>
<sequence length="550" mass="59718">MTPSLSFLFSLLIPLPALAAATPQVQLGDTILLGRDIPSFQQDFFGGIPYAEYRRLQPPVLKSSIDTMTGIFDASNFGPACLQINLPASRVSEDCLTINIVRPSNLPENASLPVMFWTYGGGFHSGTGAQHNGSVIVEQSVRRGTPVIYINFNYRLGPLGFPQGQEAADKGALNLGLEDQHVALDWVKSNVRVFGGDPDKVTVFGHSAGSIMTSIQYLNPDFANLARAAIFQSGYQATSPIFPPQYRQADWDKFVSNIPECASSTNSSFDCLQSANVTSESLIQAMAAVTDNNGIGQWAPVLDGPQGFLPDLPSNLYKAGRFARMPFIAGTELDEGTSFVPPTGLPFTDASMKQFILAIYAPPLPPYTLANLSSAADKLVQLYPDVPALGSPFGTGNETFGLDPGFKRFAALFGDLNFQSLRRLWINTATSAGVQAYGYEFTQPQDNGNASYLGVSHSSLVSYVYGTIPSDSSASDIKISQTIIEYWVSFATSLNPNDGKGIDRPIWREYKPESDEIIIQLNGNDTVLIPDTYRADQIDFINEKPGLFHH</sequence>
<keyword evidence="3" id="KW-0732">Signal</keyword>
<dbReference type="PROSITE" id="PS00122">
    <property type="entry name" value="CARBOXYLESTERASE_B_1"/>
    <property type="match status" value="1"/>
</dbReference>
<dbReference type="Gene3D" id="3.40.50.1820">
    <property type="entry name" value="alpha/beta hydrolase"/>
    <property type="match status" value="1"/>
</dbReference>
<dbReference type="EMBL" id="AWSO01000225">
    <property type="protein sequence ID" value="ESK93132.1"/>
    <property type="molecule type" value="Genomic_DNA"/>
</dbReference>
<accession>V2XHF3</accession>
<gene>
    <name evidence="5" type="ORF">Moror_8855</name>
</gene>
<dbReference type="GO" id="GO:0016787">
    <property type="term" value="F:hydrolase activity"/>
    <property type="evidence" value="ECO:0007669"/>
    <property type="project" value="UniProtKB-KW"/>
</dbReference>
<organism evidence="5 6">
    <name type="scientific">Moniliophthora roreri (strain MCA 2997)</name>
    <name type="common">Cocoa frosty pod rot fungus</name>
    <name type="synonym">Crinipellis roreri</name>
    <dbReference type="NCBI Taxonomy" id="1381753"/>
    <lineage>
        <taxon>Eukaryota</taxon>
        <taxon>Fungi</taxon>
        <taxon>Dikarya</taxon>
        <taxon>Basidiomycota</taxon>
        <taxon>Agaricomycotina</taxon>
        <taxon>Agaricomycetes</taxon>
        <taxon>Agaricomycetidae</taxon>
        <taxon>Agaricales</taxon>
        <taxon>Marasmiineae</taxon>
        <taxon>Marasmiaceae</taxon>
        <taxon>Moniliophthora</taxon>
    </lineage>
</organism>
<dbReference type="SUPFAM" id="SSF53474">
    <property type="entry name" value="alpha/beta-Hydrolases"/>
    <property type="match status" value="1"/>
</dbReference>
<name>V2XHF3_MONRO</name>
<feature type="domain" description="Carboxylesterase type B" evidence="4">
    <location>
        <begin position="24"/>
        <end position="524"/>
    </location>
</feature>
<evidence type="ECO:0000313" key="5">
    <source>
        <dbReference type="EMBL" id="ESK93132.1"/>
    </source>
</evidence>
<dbReference type="AlphaFoldDB" id="V2XHF3"/>
<dbReference type="InterPro" id="IPR050309">
    <property type="entry name" value="Type-B_Carboxylest/Lipase"/>
</dbReference>
<dbReference type="EC" id="3.1.1.-" evidence="3"/>
<dbReference type="InterPro" id="IPR019819">
    <property type="entry name" value="Carboxylesterase_B_CS"/>
</dbReference>
<protein>
    <recommendedName>
        <fullName evidence="3">Carboxylic ester hydrolase</fullName>
        <ecNumber evidence="3">3.1.1.-</ecNumber>
    </recommendedName>
</protein>
<keyword evidence="6" id="KW-1185">Reference proteome</keyword>
<comment type="similarity">
    <text evidence="1 3">Belongs to the type-B carboxylesterase/lipase family.</text>
</comment>
<evidence type="ECO:0000256" key="3">
    <source>
        <dbReference type="RuleBase" id="RU361235"/>
    </source>
</evidence>
<dbReference type="InterPro" id="IPR002018">
    <property type="entry name" value="CarbesteraseB"/>
</dbReference>
<dbReference type="OrthoDB" id="408631at2759"/>
<feature type="signal peptide" evidence="3">
    <location>
        <begin position="1"/>
        <end position="19"/>
    </location>
</feature>
<dbReference type="InterPro" id="IPR019826">
    <property type="entry name" value="Carboxylesterase_B_AS"/>
</dbReference>
<dbReference type="Proteomes" id="UP000017559">
    <property type="component" value="Unassembled WGS sequence"/>
</dbReference>
<dbReference type="KEGG" id="mrr:Moror_8855"/>